<gene>
    <name evidence="1" type="ORF">NCTC10571_02132</name>
</gene>
<dbReference type="RefSeq" id="WP_220182147.1">
    <property type="nucleotide sequence ID" value="NZ_UGPP01000001.1"/>
</dbReference>
<organism evidence="1 2">
    <name type="scientific">Megamonas hypermegale</name>
    <dbReference type="NCBI Taxonomy" id="158847"/>
    <lineage>
        <taxon>Bacteria</taxon>
        <taxon>Bacillati</taxon>
        <taxon>Bacillota</taxon>
        <taxon>Negativicutes</taxon>
        <taxon>Selenomonadales</taxon>
        <taxon>Selenomonadaceae</taxon>
        <taxon>Megamonas</taxon>
    </lineage>
</organism>
<dbReference type="AlphaFoldDB" id="A0A378NU99"/>
<name>A0A378NU99_9FIRM</name>
<protein>
    <submittedName>
        <fullName evidence="1">Uncharacterized protein</fullName>
    </submittedName>
</protein>
<reference evidence="1 2" key="1">
    <citation type="submission" date="2018-06" db="EMBL/GenBank/DDBJ databases">
        <authorList>
            <consortium name="Pathogen Informatics"/>
            <person name="Doyle S."/>
        </authorList>
    </citation>
    <scope>NUCLEOTIDE SEQUENCE [LARGE SCALE GENOMIC DNA]</scope>
    <source>
        <strain evidence="1 2">NCTC10571</strain>
    </source>
</reference>
<evidence type="ECO:0000313" key="2">
    <source>
        <dbReference type="Proteomes" id="UP000255234"/>
    </source>
</evidence>
<sequence length="98" mass="11194">MSWEDRQSNYNKYPKIKIKEIDKSSSEAYEGYADIVNVLNLIEGEEAIVTSPENVFAPFVVHYAETFIIPENIKEYTIAPYGKSKGQKIATLKAYVRV</sequence>
<evidence type="ECO:0000313" key="1">
    <source>
        <dbReference type="EMBL" id="STY71944.1"/>
    </source>
</evidence>
<dbReference type="EMBL" id="UGPP01000001">
    <property type="protein sequence ID" value="STY71944.1"/>
    <property type="molecule type" value="Genomic_DNA"/>
</dbReference>
<dbReference type="Proteomes" id="UP000255234">
    <property type="component" value="Unassembled WGS sequence"/>
</dbReference>
<accession>A0A378NU99</accession>
<proteinExistence type="predicted"/>